<sequence>MNPLSEQAKEELLHALEGKQSGLFVVDGKLVSIEVENFDSVLGDEGKLDLVQEIEDYPELKASLQNYLDNPDMKGYSASELKEKRRERRQ</sequence>
<evidence type="ECO:0000313" key="2">
    <source>
        <dbReference type="EMBL" id="MFC7151535.1"/>
    </source>
</evidence>
<feature type="compositionally biased region" description="Basic and acidic residues" evidence="1">
    <location>
        <begin position="80"/>
        <end position="90"/>
    </location>
</feature>
<dbReference type="Proteomes" id="UP001596378">
    <property type="component" value="Unassembled WGS sequence"/>
</dbReference>
<feature type="region of interest" description="Disordered" evidence="1">
    <location>
        <begin position="68"/>
        <end position="90"/>
    </location>
</feature>
<gene>
    <name evidence="2" type="ORF">ACFQMJ_23605</name>
</gene>
<accession>A0ABW2FE88</accession>
<dbReference type="RefSeq" id="WP_378050848.1">
    <property type="nucleotide sequence ID" value="NZ_JBHMDN010000029.1"/>
</dbReference>
<proteinExistence type="predicted"/>
<reference evidence="3" key="1">
    <citation type="journal article" date="2019" name="Int. J. Syst. Evol. Microbiol.">
        <title>The Global Catalogue of Microorganisms (GCM) 10K type strain sequencing project: providing services to taxonomists for standard genome sequencing and annotation.</title>
        <authorList>
            <consortium name="The Broad Institute Genomics Platform"/>
            <consortium name="The Broad Institute Genome Sequencing Center for Infectious Disease"/>
            <person name="Wu L."/>
            <person name="Ma J."/>
        </authorList>
    </citation>
    <scope>NUCLEOTIDE SEQUENCE [LARGE SCALE GENOMIC DNA]</scope>
    <source>
        <strain evidence="3">KCTC 12907</strain>
    </source>
</reference>
<dbReference type="EMBL" id="JBHTAI010000017">
    <property type="protein sequence ID" value="MFC7151535.1"/>
    <property type="molecule type" value="Genomic_DNA"/>
</dbReference>
<name>A0ABW2FE88_9BACL</name>
<organism evidence="2 3">
    <name type="scientific">Cohnella cellulosilytica</name>
    <dbReference type="NCBI Taxonomy" id="986710"/>
    <lineage>
        <taxon>Bacteria</taxon>
        <taxon>Bacillati</taxon>
        <taxon>Bacillota</taxon>
        <taxon>Bacilli</taxon>
        <taxon>Bacillales</taxon>
        <taxon>Paenibacillaceae</taxon>
        <taxon>Cohnella</taxon>
    </lineage>
</organism>
<protein>
    <submittedName>
        <fullName evidence="2">Uncharacterized protein</fullName>
    </submittedName>
</protein>
<evidence type="ECO:0000313" key="3">
    <source>
        <dbReference type="Proteomes" id="UP001596378"/>
    </source>
</evidence>
<evidence type="ECO:0000256" key="1">
    <source>
        <dbReference type="SAM" id="MobiDB-lite"/>
    </source>
</evidence>
<comment type="caution">
    <text evidence="2">The sequence shown here is derived from an EMBL/GenBank/DDBJ whole genome shotgun (WGS) entry which is preliminary data.</text>
</comment>
<keyword evidence="3" id="KW-1185">Reference proteome</keyword>